<name>A0A6C0JD87_9ZZZZ</name>
<dbReference type="Pfam" id="PF20102">
    <property type="entry name" value="DUF6492"/>
    <property type="match status" value="1"/>
</dbReference>
<organism evidence="1">
    <name type="scientific">viral metagenome</name>
    <dbReference type="NCBI Taxonomy" id="1070528"/>
    <lineage>
        <taxon>unclassified sequences</taxon>
        <taxon>metagenomes</taxon>
        <taxon>organismal metagenomes</taxon>
    </lineage>
</organism>
<protein>
    <submittedName>
        <fullName evidence="1">Uncharacterized protein</fullName>
    </submittedName>
</protein>
<proteinExistence type="predicted"/>
<dbReference type="EMBL" id="MN740389">
    <property type="protein sequence ID" value="QHU03795.1"/>
    <property type="molecule type" value="Genomic_DNA"/>
</dbReference>
<accession>A0A6C0JD87</accession>
<evidence type="ECO:0000313" key="1">
    <source>
        <dbReference type="EMBL" id="QHU03795.1"/>
    </source>
</evidence>
<dbReference type="AlphaFoldDB" id="A0A6C0JD87"/>
<reference evidence="1" key="1">
    <citation type="journal article" date="2020" name="Nature">
        <title>Giant virus diversity and host interactions through global metagenomics.</title>
        <authorList>
            <person name="Schulz F."/>
            <person name="Roux S."/>
            <person name="Paez-Espino D."/>
            <person name="Jungbluth S."/>
            <person name="Walsh D.A."/>
            <person name="Denef V.J."/>
            <person name="McMahon K.D."/>
            <person name="Konstantinidis K.T."/>
            <person name="Eloe-Fadrosh E.A."/>
            <person name="Kyrpides N.C."/>
            <person name="Woyke T."/>
        </authorList>
    </citation>
    <scope>NUCLEOTIDE SEQUENCE</scope>
    <source>
        <strain evidence="1">GVMAG-M-3300027708-20</strain>
    </source>
</reference>
<dbReference type="InterPro" id="IPR045499">
    <property type="entry name" value="DUF6492"/>
</dbReference>
<sequence>MNLDFVTILFNNDVEKDLLKIHAYSFKYVDLDIINKIYVLFNDDVENKLTFKKLFEEDIINYYPTEARNKINLVFLDDIGLDFKKSNWFTQQIVKIVVSKIIKSKYYVVIDAKNHFLENIKIDYFFRNGKPYLYFNPNPDKLLEYYNNCLEYFNVKSRFNHINNKFRVQTTTPFLFITNECSSLIKFVEDKENMPFDTFFISKSIFTEFFFYYAFLIYSKKDDFYDYEYDRMHPVITIGNSKEYYNTWDYKVDVLKKNKIFIFALHRLSFFILDQDYKEKLIEFYKTAYNNEEFIMTHIQYFLSKYIKV</sequence>